<evidence type="ECO:0000256" key="1">
    <source>
        <dbReference type="SAM" id="MobiDB-lite"/>
    </source>
</evidence>
<evidence type="ECO:0000313" key="3">
    <source>
        <dbReference type="EMBL" id="KAK5083323.1"/>
    </source>
</evidence>
<keyword evidence="2" id="KW-0472">Membrane</keyword>
<gene>
    <name evidence="3" type="ORF">LTR24_007747</name>
</gene>
<sequence>MPFNLRLSNRLSNRLTSFRFSLRSPTSPASPKFVNNNEQSLSICHSSRSPSPDEKNATNIGVHIVDGEGAPGTPRALPTPSAAPSPATPWHASFHRNAASTSQETAYLKRTAYLRYGRLSLSVLLFALGLTLTALESDILSRYNKTNLSADWHLGLWPTDLNLTPALLTLVTAIVTTLLALLTIVISLIPTPSPRTTLTNTLFTLLVGLATSLSFATIVVAGSLSPAAIFGTFVSSTLTSLVTTTGPAQTTGLTPNGHGVSPRAETIQSFTCSISNTARAFKSDAVTLGLPSLSDERQLVPSGFAHMCSESRAGLAVAVCVLGLAVVGVVVAGMSWMVERKIQGLRGEREVTGARDGADVGESLGGVPYEKRAVEV</sequence>
<keyword evidence="2" id="KW-0812">Transmembrane</keyword>
<dbReference type="EMBL" id="JAVRRG010000121">
    <property type="protein sequence ID" value="KAK5083323.1"/>
    <property type="molecule type" value="Genomic_DNA"/>
</dbReference>
<keyword evidence="4" id="KW-1185">Reference proteome</keyword>
<name>A0ABR0K1Z9_9EURO</name>
<feature type="transmembrane region" description="Helical" evidence="2">
    <location>
        <begin position="166"/>
        <end position="189"/>
    </location>
</feature>
<feature type="transmembrane region" description="Helical" evidence="2">
    <location>
        <begin position="116"/>
        <end position="135"/>
    </location>
</feature>
<feature type="transmembrane region" description="Helical" evidence="2">
    <location>
        <begin position="313"/>
        <end position="338"/>
    </location>
</feature>
<feature type="transmembrane region" description="Helical" evidence="2">
    <location>
        <begin position="201"/>
        <end position="224"/>
    </location>
</feature>
<reference evidence="3 4" key="1">
    <citation type="submission" date="2023-08" db="EMBL/GenBank/DDBJ databases">
        <title>Black Yeasts Isolated from many extreme environments.</title>
        <authorList>
            <person name="Coleine C."/>
            <person name="Stajich J.E."/>
            <person name="Selbmann L."/>
        </authorList>
    </citation>
    <scope>NUCLEOTIDE SEQUENCE [LARGE SCALE GENOMIC DNA]</scope>
    <source>
        <strain evidence="3 4">CCFEE 5885</strain>
    </source>
</reference>
<evidence type="ECO:0000313" key="4">
    <source>
        <dbReference type="Proteomes" id="UP001345013"/>
    </source>
</evidence>
<evidence type="ECO:0000256" key="2">
    <source>
        <dbReference type="SAM" id="Phobius"/>
    </source>
</evidence>
<organism evidence="3 4">
    <name type="scientific">Lithohypha guttulata</name>
    <dbReference type="NCBI Taxonomy" id="1690604"/>
    <lineage>
        <taxon>Eukaryota</taxon>
        <taxon>Fungi</taxon>
        <taxon>Dikarya</taxon>
        <taxon>Ascomycota</taxon>
        <taxon>Pezizomycotina</taxon>
        <taxon>Eurotiomycetes</taxon>
        <taxon>Chaetothyriomycetidae</taxon>
        <taxon>Chaetothyriales</taxon>
        <taxon>Trichomeriaceae</taxon>
        <taxon>Lithohypha</taxon>
    </lineage>
</organism>
<feature type="region of interest" description="Disordered" evidence="1">
    <location>
        <begin position="68"/>
        <end position="90"/>
    </location>
</feature>
<dbReference type="Proteomes" id="UP001345013">
    <property type="component" value="Unassembled WGS sequence"/>
</dbReference>
<proteinExistence type="predicted"/>
<protein>
    <submittedName>
        <fullName evidence="3">Uncharacterized protein</fullName>
    </submittedName>
</protein>
<accession>A0ABR0K1Z9</accession>
<keyword evidence="2" id="KW-1133">Transmembrane helix</keyword>
<comment type="caution">
    <text evidence="3">The sequence shown here is derived from an EMBL/GenBank/DDBJ whole genome shotgun (WGS) entry which is preliminary data.</text>
</comment>